<name>K0J3S8_9ZZZZ</name>
<reference evidence="2" key="2">
    <citation type="journal article" date="2014" name="FEMS Microbiol. Ecol.">
        <title>Novel integrons and gene cassettes from a Cascadian submarine gas-hydrate-bearing core.</title>
        <authorList>
            <person name="Elsaied H."/>
            <person name="Stokes H.W."/>
            <person name="Yoshioka H."/>
            <person name="Mitani Y."/>
            <person name="Maruyama A."/>
        </authorList>
    </citation>
    <scope>NUCLEOTIDE SEQUENCE</scope>
</reference>
<dbReference type="InterPro" id="IPR011146">
    <property type="entry name" value="HIT-like"/>
</dbReference>
<dbReference type="GO" id="GO:0003824">
    <property type="term" value="F:catalytic activity"/>
    <property type="evidence" value="ECO:0007669"/>
    <property type="project" value="InterPro"/>
</dbReference>
<protein>
    <submittedName>
        <fullName evidence="2">Histidine triad</fullName>
    </submittedName>
</protein>
<dbReference type="InterPro" id="IPR036265">
    <property type="entry name" value="HIT-like_sf"/>
</dbReference>
<accession>K0J3S8</accession>
<evidence type="ECO:0000259" key="1">
    <source>
        <dbReference type="PROSITE" id="PS51084"/>
    </source>
</evidence>
<dbReference type="SUPFAM" id="SSF54197">
    <property type="entry name" value="HIT-like"/>
    <property type="match status" value="1"/>
</dbReference>
<feature type="domain" description="HIT" evidence="1">
    <location>
        <begin position="65"/>
        <end position="168"/>
    </location>
</feature>
<dbReference type="AlphaFoldDB" id="K0J3S8"/>
<proteinExistence type="predicted"/>
<sequence>MKEIRIAMNDELERKLGGRASELGLKLGEFLAEAIKRYADRLVRPKVWMPRESWDALVRGDNCPDCAHLASGENPHGYRITDLRVSRLDLMKNQFVPGCCVLYSHSHVVEPYHLSVEERVHYFEDLMRAVQTIAEVFRPIKLNYQILGNRGPHLHCHIQPRFYGDAEPGWPIDPYKEQVVLTRKEYEDRVRSIRKALEGKEGAV</sequence>
<dbReference type="Gene3D" id="3.30.428.10">
    <property type="entry name" value="HIT-like"/>
    <property type="match status" value="1"/>
</dbReference>
<organism evidence="2">
    <name type="scientific">uncultured microorganism</name>
    <dbReference type="NCBI Taxonomy" id="358574"/>
    <lineage>
        <taxon>unclassified sequences</taxon>
        <taxon>environmental samples</taxon>
    </lineage>
</organism>
<reference evidence="2" key="1">
    <citation type="submission" date="2012-09" db="EMBL/GenBank/DDBJ databases">
        <authorList>
            <person name="Elsaied H.E."/>
            <person name="Maruyama A."/>
        </authorList>
    </citation>
    <scope>NUCLEOTIDE SEQUENCE</scope>
</reference>
<evidence type="ECO:0000313" key="2">
    <source>
        <dbReference type="EMBL" id="BAM62588.1"/>
    </source>
</evidence>
<dbReference type="EMBL" id="AB750530">
    <property type="protein sequence ID" value="BAM62588.1"/>
    <property type="molecule type" value="Genomic_DNA"/>
</dbReference>
<dbReference type="PROSITE" id="PS51084">
    <property type="entry name" value="HIT_2"/>
    <property type="match status" value="1"/>
</dbReference>